<dbReference type="GO" id="GO:0005829">
    <property type="term" value="C:cytosol"/>
    <property type="evidence" value="ECO:0007669"/>
    <property type="project" value="TreeGrafter"/>
</dbReference>
<evidence type="ECO:0000256" key="3">
    <source>
        <dbReference type="ARBA" id="ARBA00023125"/>
    </source>
</evidence>
<dbReference type="Gene3D" id="1.10.10.10">
    <property type="entry name" value="Winged helix-like DNA-binding domain superfamily/Winged helix DNA-binding domain"/>
    <property type="match status" value="1"/>
</dbReference>
<keyword evidence="4" id="KW-0804">Transcription</keyword>
<dbReference type="CDD" id="cd05466">
    <property type="entry name" value="PBP2_LTTR_substrate"/>
    <property type="match status" value="1"/>
</dbReference>
<dbReference type="InterPro" id="IPR036390">
    <property type="entry name" value="WH_DNA-bd_sf"/>
</dbReference>
<gene>
    <name evidence="6" type="ORF">HUG15_09000</name>
</gene>
<feature type="domain" description="HTH lysR-type" evidence="5">
    <location>
        <begin position="1"/>
        <end position="58"/>
    </location>
</feature>
<dbReference type="Gene3D" id="3.40.190.290">
    <property type="match status" value="1"/>
</dbReference>
<dbReference type="Pfam" id="PF00126">
    <property type="entry name" value="HTH_1"/>
    <property type="match status" value="1"/>
</dbReference>
<dbReference type="InterPro" id="IPR036388">
    <property type="entry name" value="WH-like_DNA-bd_sf"/>
</dbReference>
<dbReference type="SUPFAM" id="SSF46785">
    <property type="entry name" value="Winged helix' DNA-binding domain"/>
    <property type="match status" value="1"/>
</dbReference>
<dbReference type="GO" id="GO:0003700">
    <property type="term" value="F:DNA-binding transcription factor activity"/>
    <property type="evidence" value="ECO:0007669"/>
    <property type="project" value="InterPro"/>
</dbReference>
<dbReference type="PROSITE" id="PS50931">
    <property type="entry name" value="HTH_LYSR"/>
    <property type="match status" value="1"/>
</dbReference>
<keyword evidence="2" id="KW-0805">Transcription regulation</keyword>
<protein>
    <submittedName>
        <fullName evidence="6">LysR family transcriptional regulator</fullName>
    </submittedName>
</protein>
<sequence>MNFRELEVFRIIAEYKSFTLASEQLYISQPSLSKTIKKLEEKLNAELFDRSNRSLQLTDEGKLLYNKTLIILREVKDLEGKLQNNEGQISGLLRIGIPQILGSFFFPKISKYFKDHYPHVEIVISEEGSLLTEKRVHKGELDAAIAVLPIHNEQLQEQVISDEPFVACLPYNHSLINEKTIQMKQLQDETWIMFDRSFALRKLLEESCYKSNFRPNTLYSTTQWDLLLSLVEAGLGITVIPKPVALKWHGSFIIRDLSDSYISWRVGLITNKKRHQSHALKALVRSIHELY</sequence>
<evidence type="ECO:0000313" key="7">
    <source>
        <dbReference type="Proteomes" id="UP000595823"/>
    </source>
</evidence>
<dbReference type="InterPro" id="IPR050950">
    <property type="entry name" value="HTH-type_LysR_regulators"/>
</dbReference>
<accession>A0A7T6Z3E9</accession>
<name>A0A7T6Z3E9_9BACI</name>
<dbReference type="GO" id="GO:0003677">
    <property type="term" value="F:DNA binding"/>
    <property type="evidence" value="ECO:0007669"/>
    <property type="project" value="UniProtKB-KW"/>
</dbReference>
<dbReference type="FunFam" id="1.10.10.10:FF:000001">
    <property type="entry name" value="LysR family transcriptional regulator"/>
    <property type="match status" value="1"/>
</dbReference>
<evidence type="ECO:0000256" key="4">
    <source>
        <dbReference type="ARBA" id="ARBA00023163"/>
    </source>
</evidence>
<dbReference type="RefSeq" id="WP_200128320.1">
    <property type="nucleotide sequence ID" value="NZ_CP054705.1"/>
</dbReference>
<dbReference type="EMBL" id="CP054705">
    <property type="protein sequence ID" value="QQK75686.1"/>
    <property type="molecule type" value="Genomic_DNA"/>
</dbReference>
<dbReference type="Proteomes" id="UP000595823">
    <property type="component" value="Chromosome"/>
</dbReference>
<dbReference type="PANTHER" id="PTHR30419">
    <property type="entry name" value="HTH-TYPE TRANSCRIPTIONAL REGULATOR YBHD"/>
    <property type="match status" value="1"/>
</dbReference>
<dbReference type="KEGG" id="scia:HUG15_09000"/>
<evidence type="ECO:0000259" key="5">
    <source>
        <dbReference type="PROSITE" id="PS50931"/>
    </source>
</evidence>
<dbReference type="AlphaFoldDB" id="A0A7T6Z3E9"/>
<evidence type="ECO:0000313" key="6">
    <source>
        <dbReference type="EMBL" id="QQK75686.1"/>
    </source>
</evidence>
<reference evidence="6 7" key="1">
    <citation type="submission" date="2020-06" db="EMBL/GenBank/DDBJ databases">
        <title>Genomic analysis of Salicibibacter sp. NKC5-3.</title>
        <authorList>
            <person name="Oh Y.J."/>
        </authorList>
    </citation>
    <scope>NUCLEOTIDE SEQUENCE [LARGE SCALE GENOMIC DNA]</scope>
    <source>
        <strain evidence="6 7">NKC5-3</strain>
    </source>
</reference>
<keyword evidence="3" id="KW-0238">DNA-binding</keyword>
<evidence type="ECO:0000256" key="1">
    <source>
        <dbReference type="ARBA" id="ARBA00009437"/>
    </source>
</evidence>
<comment type="similarity">
    <text evidence="1">Belongs to the LysR transcriptional regulatory family.</text>
</comment>
<proteinExistence type="inferred from homology"/>
<dbReference type="InterPro" id="IPR000847">
    <property type="entry name" value="LysR_HTH_N"/>
</dbReference>
<dbReference type="Pfam" id="PF03466">
    <property type="entry name" value="LysR_substrate"/>
    <property type="match status" value="1"/>
</dbReference>
<dbReference type="SUPFAM" id="SSF53850">
    <property type="entry name" value="Periplasmic binding protein-like II"/>
    <property type="match status" value="1"/>
</dbReference>
<organism evidence="6 7">
    <name type="scientific">Salicibibacter cibarius</name>
    <dbReference type="NCBI Taxonomy" id="2743000"/>
    <lineage>
        <taxon>Bacteria</taxon>
        <taxon>Bacillati</taxon>
        <taxon>Bacillota</taxon>
        <taxon>Bacilli</taxon>
        <taxon>Bacillales</taxon>
        <taxon>Bacillaceae</taxon>
        <taxon>Salicibibacter</taxon>
    </lineage>
</organism>
<keyword evidence="7" id="KW-1185">Reference proteome</keyword>
<evidence type="ECO:0000256" key="2">
    <source>
        <dbReference type="ARBA" id="ARBA00023015"/>
    </source>
</evidence>
<dbReference type="InterPro" id="IPR005119">
    <property type="entry name" value="LysR_subst-bd"/>
</dbReference>
<dbReference type="PANTHER" id="PTHR30419:SF8">
    <property type="entry name" value="NITROGEN ASSIMILATION TRANSCRIPTIONAL ACTIVATOR-RELATED"/>
    <property type="match status" value="1"/>
</dbReference>
<dbReference type="PRINTS" id="PR00039">
    <property type="entry name" value="HTHLYSR"/>
</dbReference>